<feature type="transmembrane region" description="Helical" evidence="6">
    <location>
        <begin position="245"/>
        <end position="270"/>
    </location>
</feature>
<feature type="transmembrane region" description="Helical" evidence="6">
    <location>
        <begin position="307"/>
        <end position="326"/>
    </location>
</feature>
<protein>
    <recommendedName>
        <fullName evidence="7">NADH:quinone oxidoreductase/Mrp antiporter transmembrane domain-containing protein</fullName>
    </recommendedName>
</protein>
<feature type="transmembrane region" description="Helical" evidence="6">
    <location>
        <begin position="282"/>
        <end position="300"/>
    </location>
</feature>
<dbReference type="PANTHER" id="PTHR42703:SF1">
    <property type="entry name" value="NA(+)_H(+) ANTIPORTER SUBUNIT D1"/>
    <property type="match status" value="1"/>
</dbReference>
<reference evidence="8" key="1">
    <citation type="submission" date="2018-05" db="EMBL/GenBank/DDBJ databases">
        <authorList>
            <person name="Lanie J.A."/>
            <person name="Ng W.-L."/>
            <person name="Kazmierczak K.M."/>
            <person name="Andrzejewski T.M."/>
            <person name="Davidsen T.M."/>
            <person name="Wayne K.J."/>
            <person name="Tettelin H."/>
            <person name="Glass J.I."/>
            <person name="Rusch D."/>
            <person name="Podicherti R."/>
            <person name="Tsui H.-C.T."/>
            <person name="Winkler M.E."/>
        </authorList>
    </citation>
    <scope>NUCLEOTIDE SEQUENCE</scope>
</reference>
<sequence length="430" mass="45970">MIFSNLAALQVVVPLVGAPLCTLFGRGILAWALSTALTWLAFAISVSLLMQVLCCGTINYVMGGWLAPWGIEYRVDHLSALVLLLITGVASAVMPFAYQSVAREIPREKHRLFYTAYLLTFTGLLGMVITGDAFNAFVFMEISSLSAYVLIALGKNRRALYASFQYLVLGTIGATFFVIGVGLLYMITGTLNMVDLSERLSGQHDSRVFLAAVGFLVVGLSLKLALFPLHLWLPNSYAYAPSVVTVLLAATGTKVAVYLLLRFIFTVLQVHQQPDLLPVVDLLFPLALIGMFAGSIVAIYQTDVKRLLAYSSIAQMGYILLGISMASERGLIGAIVHVFNHGVMKAGLFVAVGAIAVHAGGTSIQNLAGLGRRMPFTMAAFTICALSLIGIPGTVGFVSKWYLVLAALETGTTRGFIAAISVVSASLLAI</sequence>
<feature type="transmembrane region" description="Helical" evidence="6">
    <location>
        <begin position="80"/>
        <end position="100"/>
    </location>
</feature>
<feature type="transmembrane region" description="Helical" evidence="6">
    <location>
        <begin position="6"/>
        <end position="25"/>
    </location>
</feature>
<evidence type="ECO:0000256" key="5">
    <source>
        <dbReference type="ARBA" id="ARBA00023136"/>
    </source>
</evidence>
<feature type="non-terminal residue" evidence="8">
    <location>
        <position position="1"/>
    </location>
</feature>
<evidence type="ECO:0000256" key="2">
    <source>
        <dbReference type="ARBA" id="ARBA00022475"/>
    </source>
</evidence>
<feature type="transmembrane region" description="Helical" evidence="6">
    <location>
        <begin position="401"/>
        <end position="429"/>
    </location>
</feature>
<keyword evidence="3 6" id="KW-0812">Transmembrane</keyword>
<evidence type="ECO:0000259" key="7">
    <source>
        <dbReference type="Pfam" id="PF00361"/>
    </source>
</evidence>
<proteinExistence type="predicted"/>
<dbReference type="GO" id="GO:0005886">
    <property type="term" value="C:plasma membrane"/>
    <property type="evidence" value="ECO:0007669"/>
    <property type="project" value="UniProtKB-SubCell"/>
</dbReference>
<evidence type="ECO:0000256" key="6">
    <source>
        <dbReference type="SAM" id="Phobius"/>
    </source>
</evidence>
<keyword evidence="2" id="KW-1003">Cell membrane</keyword>
<keyword evidence="5 6" id="KW-0472">Membrane</keyword>
<organism evidence="8">
    <name type="scientific">marine metagenome</name>
    <dbReference type="NCBI Taxonomy" id="408172"/>
    <lineage>
        <taxon>unclassified sequences</taxon>
        <taxon>metagenomes</taxon>
        <taxon>ecological metagenomes</taxon>
    </lineage>
</organism>
<evidence type="ECO:0000256" key="4">
    <source>
        <dbReference type="ARBA" id="ARBA00022989"/>
    </source>
</evidence>
<dbReference type="AlphaFoldDB" id="A0A382IGG9"/>
<dbReference type="PANTHER" id="PTHR42703">
    <property type="entry name" value="NADH DEHYDROGENASE"/>
    <property type="match status" value="1"/>
</dbReference>
<evidence type="ECO:0000313" key="8">
    <source>
        <dbReference type="EMBL" id="SVB98750.1"/>
    </source>
</evidence>
<feature type="transmembrane region" description="Helical" evidence="6">
    <location>
        <begin position="37"/>
        <end position="60"/>
    </location>
</feature>
<dbReference type="InterPro" id="IPR003918">
    <property type="entry name" value="NADH_UbQ_OxRdtase"/>
</dbReference>
<dbReference type="EMBL" id="UINC01067256">
    <property type="protein sequence ID" value="SVB98750.1"/>
    <property type="molecule type" value="Genomic_DNA"/>
</dbReference>
<feature type="transmembrane region" description="Helical" evidence="6">
    <location>
        <begin position="376"/>
        <end position="395"/>
    </location>
</feature>
<comment type="subcellular location">
    <subcellularLocation>
        <location evidence="1">Cell membrane</location>
        <topology evidence="1">Multi-pass membrane protein</topology>
    </subcellularLocation>
</comment>
<gene>
    <name evidence="8" type="ORF">METZ01_LOCUS251604</name>
</gene>
<feature type="non-terminal residue" evidence="8">
    <location>
        <position position="430"/>
    </location>
</feature>
<keyword evidence="4 6" id="KW-1133">Transmembrane helix</keyword>
<dbReference type="GO" id="GO:0008137">
    <property type="term" value="F:NADH dehydrogenase (ubiquinone) activity"/>
    <property type="evidence" value="ECO:0007669"/>
    <property type="project" value="InterPro"/>
</dbReference>
<dbReference type="InterPro" id="IPR050586">
    <property type="entry name" value="CPA3_Na-H_Antiporter_D"/>
</dbReference>
<feature type="transmembrane region" description="Helical" evidence="6">
    <location>
        <begin position="166"/>
        <end position="188"/>
    </location>
</feature>
<feature type="transmembrane region" description="Helical" evidence="6">
    <location>
        <begin position="346"/>
        <end position="364"/>
    </location>
</feature>
<accession>A0A382IGG9</accession>
<evidence type="ECO:0000256" key="1">
    <source>
        <dbReference type="ARBA" id="ARBA00004651"/>
    </source>
</evidence>
<feature type="transmembrane region" description="Helical" evidence="6">
    <location>
        <begin position="208"/>
        <end position="233"/>
    </location>
</feature>
<evidence type="ECO:0000256" key="3">
    <source>
        <dbReference type="ARBA" id="ARBA00022692"/>
    </source>
</evidence>
<name>A0A382IGG9_9ZZZZ</name>
<feature type="domain" description="NADH:quinone oxidoreductase/Mrp antiporter transmembrane" evidence="7">
    <location>
        <begin position="132"/>
        <end position="418"/>
    </location>
</feature>
<dbReference type="Pfam" id="PF00361">
    <property type="entry name" value="Proton_antipo_M"/>
    <property type="match status" value="1"/>
</dbReference>
<dbReference type="GO" id="GO:0042773">
    <property type="term" value="P:ATP synthesis coupled electron transport"/>
    <property type="evidence" value="ECO:0007669"/>
    <property type="project" value="InterPro"/>
</dbReference>
<dbReference type="PRINTS" id="PR01437">
    <property type="entry name" value="NUOXDRDTASE4"/>
</dbReference>
<dbReference type="InterPro" id="IPR001750">
    <property type="entry name" value="ND/Mrp_TM"/>
</dbReference>
<feature type="transmembrane region" description="Helical" evidence="6">
    <location>
        <begin position="136"/>
        <end position="154"/>
    </location>
</feature>
<feature type="transmembrane region" description="Helical" evidence="6">
    <location>
        <begin position="112"/>
        <end position="130"/>
    </location>
</feature>